<feature type="domain" description="Thioesterase" evidence="2">
    <location>
        <begin position="44"/>
        <end position="115"/>
    </location>
</feature>
<dbReference type="Proteomes" id="UP001269819">
    <property type="component" value="Unassembled WGS sequence"/>
</dbReference>
<dbReference type="Gene3D" id="3.10.129.10">
    <property type="entry name" value="Hotdog Thioesterase"/>
    <property type="match status" value="1"/>
</dbReference>
<dbReference type="InterPro" id="IPR003736">
    <property type="entry name" value="PAAI_dom"/>
</dbReference>
<dbReference type="PANTHER" id="PTHR43240">
    <property type="entry name" value="1,4-DIHYDROXY-2-NAPHTHOYL-COA THIOESTERASE 1"/>
    <property type="match status" value="1"/>
</dbReference>
<organism evidence="3 4">
    <name type="scientific">Marinobacter xestospongiae</name>
    <dbReference type="NCBI Taxonomy" id="994319"/>
    <lineage>
        <taxon>Bacteria</taxon>
        <taxon>Pseudomonadati</taxon>
        <taxon>Pseudomonadota</taxon>
        <taxon>Gammaproteobacteria</taxon>
        <taxon>Pseudomonadales</taxon>
        <taxon>Marinobacteraceae</taxon>
        <taxon>Marinobacter</taxon>
    </lineage>
</organism>
<dbReference type="GO" id="GO:0016787">
    <property type="term" value="F:hydrolase activity"/>
    <property type="evidence" value="ECO:0007669"/>
    <property type="project" value="UniProtKB-KW"/>
</dbReference>
<dbReference type="EC" id="3.1.2.-" evidence="3"/>
<sequence length="130" mass="13928">MNENYPSGGLTELLGINVIKSGEHWIELALEIGPHHFRPSVDGLHAGTVVTLADTACGFGCRDALPKAANGFITLELKSNLTGKATKGLLICRAEAVHLGRTTQVWSALVSHRETGRSIATFSCTQLLLY</sequence>
<proteinExistence type="predicted"/>
<keyword evidence="1 3" id="KW-0378">Hydrolase</keyword>
<dbReference type="Pfam" id="PF03061">
    <property type="entry name" value="4HBT"/>
    <property type="match status" value="1"/>
</dbReference>
<evidence type="ECO:0000259" key="2">
    <source>
        <dbReference type="Pfam" id="PF03061"/>
    </source>
</evidence>
<keyword evidence="4" id="KW-1185">Reference proteome</keyword>
<protein>
    <submittedName>
        <fullName evidence="3">PaaI family thioesterase</fullName>
        <ecNumber evidence="3">3.1.2.-</ecNumber>
    </submittedName>
</protein>
<dbReference type="NCBIfam" id="TIGR00369">
    <property type="entry name" value="unchar_dom_1"/>
    <property type="match status" value="1"/>
</dbReference>
<accession>A0ABU3W045</accession>
<comment type="caution">
    <text evidence="3">The sequence shown here is derived from an EMBL/GenBank/DDBJ whole genome shotgun (WGS) entry which is preliminary data.</text>
</comment>
<dbReference type="RefSeq" id="WP_316974380.1">
    <property type="nucleotide sequence ID" value="NZ_JAWIIJ010000009.1"/>
</dbReference>
<dbReference type="InterPro" id="IPR006683">
    <property type="entry name" value="Thioestr_dom"/>
</dbReference>
<gene>
    <name evidence="3" type="ORF">RYS15_14565</name>
</gene>
<evidence type="ECO:0000256" key="1">
    <source>
        <dbReference type="ARBA" id="ARBA00022801"/>
    </source>
</evidence>
<evidence type="ECO:0000313" key="4">
    <source>
        <dbReference type="Proteomes" id="UP001269819"/>
    </source>
</evidence>
<dbReference type="PANTHER" id="PTHR43240:SF8">
    <property type="entry name" value="PHENYLACETIC ACID DEGRADATION-RELATED PROTEIN"/>
    <property type="match status" value="1"/>
</dbReference>
<dbReference type="InterPro" id="IPR029069">
    <property type="entry name" value="HotDog_dom_sf"/>
</dbReference>
<evidence type="ECO:0000313" key="3">
    <source>
        <dbReference type="EMBL" id="MDV2079909.1"/>
    </source>
</evidence>
<dbReference type="EMBL" id="JAWIIJ010000009">
    <property type="protein sequence ID" value="MDV2079909.1"/>
    <property type="molecule type" value="Genomic_DNA"/>
</dbReference>
<dbReference type="SUPFAM" id="SSF54637">
    <property type="entry name" value="Thioesterase/thiol ester dehydrase-isomerase"/>
    <property type="match status" value="1"/>
</dbReference>
<name>A0ABU3W045_9GAMM</name>
<reference evidence="3 4" key="1">
    <citation type="submission" date="2023-10" db="EMBL/GenBank/DDBJ databases">
        <title>Characteristics and mechanism of a salt-tolerant marine origin heterotrophic nitrifying- aerobic denitrifying bacteria Marinobacter xestospongiae HN1.</title>
        <authorList>
            <person name="Qi R."/>
        </authorList>
    </citation>
    <scope>NUCLEOTIDE SEQUENCE [LARGE SCALE GENOMIC DNA]</scope>
    <source>
        <strain evidence="3 4">HN1</strain>
    </source>
</reference>
<dbReference type="CDD" id="cd03443">
    <property type="entry name" value="PaaI_thioesterase"/>
    <property type="match status" value="1"/>
</dbReference>